<organism evidence="2 3">
    <name type="scientific">Astyanax mexicanus</name>
    <name type="common">Blind cave fish</name>
    <name type="synonym">Astyanax fasciatus mexicanus</name>
    <dbReference type="NCBI Taxonomy" id="7994"/>
    <lineage>
        <taxon>Eukaryota</taxon>
        <taxon>Metazoa</taxon>
        <taxon>Chordata</taxon>
        <taxon>Craniata</taxon>
        <taxon>Vertebrata</taxon>
        <taxon>Euteleostomi</taxon>
        <taxon>Actinopterygii</taxon>
        <taxon>Neopterygii</taxon>
        <taxon>Teleostei</taxon>
        <taxon>Ostariophysi</taxon>
        <taxon>Characiformes</taxon>
        <taxon>Characoidei</taxon>
        <taxon>Acestrorhamphidae</taxon>
        <taxon>Acestrorhamphinae</taxon>
        <taxon>Astyanax</taxon>
    </lineage>
</organism>
<proteinExistence type="predicted"/>
<feature type="region of interest" description="Disordered" evidence="1">
    <location>
        <begin position="1"/>
        <end position="63"/>
    </location>
</feature>
<dbReference type="Bgee" id="ENSAMXG00000031882">
    <property type="expression patterns" value="Expressed in muscle tissue and 3 other cell types or tissues"/>
</dbReference>
<sequence length="73" mass="7912">MVVGACKSPGYSGVRGGCSEPRSCHCTPAWATKSETPSQKKKIRRKHPKQPISRGPAGPFSSGYCVWKKAQNH</sequence>
<dbReference type="Ensembl" id="ENSAMXT00000055518.1">
    <property type="protein sequence ID" value="ENSAMXP00000042058.1"/>
    <property type="gene ID" value="ENSAMXG00000031882.1"/>
</dbReference>
<reference evidence="2" key="3">
    <citation type="submission" date="2025-08" db="UniProtKB">
        <authorList>
            <consortium name="Ensembl"/>
        </authorList>
    </citation>
    <scope>IDENTIFICATION</scope>
</reference>
<evidence type="ECO:0000313" key="2">
    <source>
        <dbReference type="Ensembl" id="ENSAMXP00000042058.1"/>
    </source>
</evidence>
<feature type="compositionally biased region" description="Basic residues" evidence="1">
    <location>
        <begin position="39"/>
        <end position="49"/>
    </location>
</feature>
<dbReference type="Proteomes" id="UP000018467">
    <property type="component" value="Unassembled WGS sequence"/>
</dbReference>
<accession>A0A3B1JI88</accession>
<dbReference type="InParanoid" id="A0A3B1JI88"/>
<reference evidence="3" key="2">
    <citation type="journal article" date="2014" name="Nat. Commun.">
        <title>The cavefish genome reveals candidate genes for eye loss.</title>
        <authorList>
            <person name="McGaugh S.E."/>
            <person name="Gross J.B."/>
            <person name="Aken B."/>
            <person name="Blin M."/>
            <person name="Borowsky R."/>
            <person name="Chalopin D."/>
            <person name="Hinaux H."/>
            <person name="Jeffery W.R."/>
            <person name="Keene A."/>
            <person name="Ma L."/>
            <person name="Minx P."/>
            <person name="Murphy D."/>
            <person name="O'Quin K.E."/>
            <person name="Retaux S."/>
            <person name="Rohner N."/>
            <person name="Searle S.M."/>
            <person name="Stahl B.A."/>
            <person name="Tabin C."/>
            <person name="Volff J.N."/>
            <person name="Yoshizawa M."/>
            <person name="Warren W.C."/>
        </authorList>
    </citation>
    <scope>NUCLEOTIDE SEQUENCE [LARGE SCALE GENOMIC DNA]</scope>
    <source>
        <strain evidence="3">female</strain>
    </source>
</reference>
<reference evidence="2" key="4">
    <citation type="submission" date="2025-09" db="UniProtKB">
        <authorList>
            <consortium name="Ensembl"/>
        </authorList>
    </citation>
    <scope>IDENTIFICATION</scope>
</reference>
<dbReference type="AlphaFoldDB" id="A0A3B1JI88"/>
<name>A0A3B1JI88_ASTMX</name>
<evidence type="ECO:0000256" key="1">
    <source>
        <dbReference type="SAM" id="MobiDB-lite"/>
    </source>
</evidence>
<evidence type="ECO:0000313" key="3">
    <source>
        <dbReference type="Proteomes" id="UP000018467"/>
    </source>
</evidence>
<reference evidence="3" key="1">
    <citation type="submission" date="2013-03" db="EMBL/GenBank/DDBJ databases">
        <authorList>
            <person name="Jeffery W."/>
            <person name="Warren W."/>
            <person name="Wilson R.K."/>
        </authorList>
    </citation>
    <scope>NUCLEOTIDE SEQUENCE</scope>
    <source>
        <strain evidence="3">female</strain>
    </source>
</reference>
<protein>
    <submittedName>
        <fullName evidence="2">Uncharacterized protein</fullName>
    </submittedName>
</protein>
<keyword evidence="3" id="KW-1185">Reference proteome</keyword>